<dbReference type="AlphaFoldDB" id="A0A4S2KIB2"/>
<comment type="caution">
    <text evidence="1">The sequence shown here is derived from an EMBL/GenBank/DDBJ whole genome shotgun (WGS) entry which is preliminary data.</text>
</comment>
<sequence length="53" mass="6007">MYRLFVTVITVINFASINAELHRILLYKTLSVGKSSTETVRRLRSDPDATVPL</sequence>
<evidence type="ECO:0000313" key="1">
    <source>
        <dbReference type="EMBL" id="TGZ49263.1"/>
    </source>
</evidence>
<evidence type="ECO:0000313" key="2">
    <source>
        <dbReference type="Proteomes" id="UP000310200"/>
    </source>
</evidence>
<dbReference type="EMBL" id="QBLH01002179">
    <property type="protein sequence ID" value="TGZ49263.1"/>
    <property type="molecule type" value="Genomic_DNA"/>
</dbReference>
<protein>
    <submittedName>
        <fullName evidence="1">Uncharacterized protein</fullName>
    </submittedName>
</protein>
<dbReference type="Proteomes" id="UP000310200">
    <property type="component" value="Unassembled WGS sequence"/>
</dbReference>
<name>A0A4S2KIB2_9HYME</name>
<organism evidence="1 2">
    <name type="scientific">Temnothorax longispinosus</name>
    <dbReference type="NCBI Taxonomy" id="300112"/>
    <lineage>
        <taxon>Eukaryota</taxon>
        <taxon>Metazoa</taxon>
        <taxon>Ecdysozoa</taxon>
        <taxon>Arthropoda</taxon>
        <taxon>Hexapoda</taxon>
        <taxon>Insecta</taxon>
        <taxon>Pterygota</taxon>
        <taxon>Neoptera</taxon>
        <taxon>Endopterygota</taxon>
        <taxon>Hymenoptera</taxon>
        <taxon>Apocrita</taxon>
        <taxon>Aculeata</taxon>
        <taxon>Formicoidea</taxon>
        <taxon>Formicidae</taxon>
        <taxon>Myrmicinae</taxon>
        <taxon>Temnothorax</taxon>
    </lineage>
</organism>
<gene>
    <name evidence="1" type="ORF">DBV15_12802</name>
</gene>
<proteinExistence type="predicted"/>
<reference evidence="1 2" key="1">
    <citation type="journal article" date="2019" name="Philos. Trans. R. Soc. Lond., B, Biol. Sci.">
        <title>Ant behaviour and brain gene expression of defending hosts depend on the ecological success of the intruding social parasite.</title>
        <authorList>
            <person name="Kaur R."/>
            <person name="Stoldt M."/>
            <person name="Jongepier E."/>
            <person name="Feldmeyer B."/>
            <person name="Menzel F."/>
            <person name="Bornberg-Bauer E."/>
            <person name="Foitzik S."/>
        </authorList>
    </citation>
    <scope>NUCLEOTIDE SEQUENCE [LARGE SCALE GENOMIC DNA]</scope>
    <source>
        <tissue evidence="1">Whole body</tissue>
    </source>
</reference>
<accession>A0A4S2KIB2</accession>
<keyword evidence="2" id="KW-1185">Reference proteome</keyword>